<proteinExistence type="predicted"/>
<dbReference type="PROSITE" id="PS00041">
    <property type="entry name" value="HTH_ARAC_FAMILY_1"/>
    <property type="match status" value="1"/>
</dbReference>
<name>A0A0P0YXX2_9HYPH</name>
<evidence type="ECO:0000313" key="5">
    <source>
        <dbReference type="EMBL" id="BAT26125.1"/>
    </source>
</evidence>
<dbReference type="GO" id="GO:0003700">
    <property type="term" value="F:DNA-binding transcription factor activity"/>
    <property type="evidence" value="ECO:0007669"/>
    <property type="project" value="InterPro"/>
</dbReference>
<dbReference type="Gene3D" id="1.10.10.60">
    <property type="entry name" value="Homeodomain-like"/>
    <property type="match status" value="2"/>
</dbReference>
<evidence type="ECO:0000256" key="2">
    <source>
        <dbReference type="ARBA" id="ARBA00023125"/>
    </source>
</evidence>
<keyword evidence="3" id="KW-0804">Transcription</keyword>
<evidence type="ECO:0000256" key="3">
    <source>
        <dbReference type="ARBA" id="ARBA00023163"/>
    </source>
</evidence>
<dbReference type="SMART" id="SM00342">
    <property type="entry name" value="HTH_ARAC"/>
    <property type="match status" value="1"/>
</dbReference>
<evidence type="ECO:0000256" key="1">
    <source>
        <dbReference type="ARBA" id="ARBA00023015"/>
    </source>
</evidence>
<dbReference type="InterPro" id="IPR032783">
    <property type="entry name" value="AraC_lig"/>
</dbReference>
<sequence length="305" mass="32736">MFDPFSNVVSLLGTKNVRGTSLEASGDWALSFDGTARLKFVAVTRGRCWLLLPDAQPEPMEEGDVVLLSDTRYAVASDPRIEPIDGMTLYAGPGQDVVRLAEGGDTAMIGGGSGFADGCAPFVLEALPRFLRIDRASASAKAISRTLASLRAEVQNPGVGSSLIATRLADILVAEAVRAFVTAGSHGSVGWIAALADPRLAKAIGHMHDDIACRWTAPVLAREVGMSRSAFTSLFTRRVGRPPIDYLTHWRMVLARQRLEAGSSVAAVAEEVGYSSQSAFSQAFKRTLGRTPRSRLDLQEREQFS</sequence>
<dbReference type="InterPro" id="IPR020449">
    <property type="entry name" value="Tscrpt_reg_AraC-type_HTH"/>
</dbReference>
<dbReference type="PANTHER" id="PTHR46796">
    <property type="entry name" value="HTH-TYPE TRANSCRIPTIONAL ACTIVATOR RHAS-RELATED"/>
    <property type="match status" value="1"/>
</dbReference>
<evidence type="ECO:0000259" key="4">
    <source>
        <dbReference type="PROSITE" id="PS01124"/>
    </source>
</evidence>
<reference evidence="5" key="1">
    <citation type="journal article" date="2015" name="Proc. Natl. Acad. Sci. U.S.A.">
        <title>Bacterial clade with the ribosomal RNA operon on a small plasmid rather than the chromosome.</title>
        <authorList>
            <person name="Anda M."/>
            <person name="Ohtsubo Y."/>
            <person name="Okubo T."/>
            <person name="Sugawara M."/>
            <person name="Nagata Y."/>
            <person name="Tsuda M."/>
            <person name="Minamisawa K."/>
            <person name="Mitsui H."/>
        </authorList>
    </citation>
    <scope>NUCLEOTIDE SEQUENCE</scope>
    <source>
        <strain evidence="5">DSM 21988</strain>
    </source>
</reference>
<dbReference type="InterPro" id="IPR050204">
    <property type="entry name" value="AraC_XylS_family_regulators"/>
</dbReference>
<dbReference type="PANTHER" id="PTHR46796:SF7">
    <property type="entry name" value="ARAC FAMILY TRANSCRIPTIONAL REGULATOR"/>
    <property type="match status" value="1"/>
</dbReference>
<keyword evidence="1" id="KW-0805">Transcription regulation</keyword>
<dbReference type="PRINTS" id="PR00032">
    <property type="entry name" value="HTHARAC"/>
</dbReference>
<dbReference type="SUPFAM" id="SSF46689">
    <property type="entry name" value="Homeodomain-like"/>
    <property type="match status" value="2"/>
</dbReference>
<dbReference type="InterPro" id="IPR018062">
    <property type="entry name" value="HTH_AraC-typ_CS"/>
</dbReference>
<dbReference type="EMBL" id="LC066371">
    <property type="protein sequence ID" value="BAT26125.1"/>
    <property type="molecule type" value="Genomic_DNA"/>
</dbReference>
<organism evidence="5">
    <name type="scientific">Aureimonas altamirensis</name>
    <dbReference type="NCBI Taxonomy" id="370622"/>
    <lineage>
        <taxon>Bacteria</taxon>
        <taxon>Pseudomonadati</taxon>
        <taxon>Pseudomonadota</taxon>
        <taxon>Alphaproteobacteria</taxon>
        <taxon>Hyphomicrobiales</taxon>
        <taxon>Aurantimonadaceae</taxon>
        <taxon>Aureimonas</taxon>
    </lineage>
</organism>
<dbReference type="InterPro" id="IPR018060">
    <property type="entry name" value="HTH_AraC"/>
</dbReference>
<dbReference type="AlphaFoldDB" id="A0A0P0YXX2"/>
<accession>A0A0P0YXX2</accession>
<dbReference type="RefSeq" id="WP_060607975.1">
    <property type="nucleotide sequence ID" value="NZ_BBWQ01000018.1"/>
</dbReference>
<dbReference type="PROSITE" id="PS01124">
    <property type="entry name" value="HTH_ARAC_FAMILY_2"/>
    <property type="match status" value="1"/>
</dbReference>
<feature type="domain" description="HTH araC/xylS-type" evidence="4">
    <location>
        <begin position="201"/>
        <end position="298"/>
    </location>
</feature>
<dbReference type="InterPro" id="IPR009057">
    <property type="entry name" value="Homeodomain-like_sf"/>
</dbReference>
<keyword evidence="2" id="KW-0238">DNA-binding</keyword>
<protein>
    <submittedName>
        <fullName evidence="5">Bacterial regulatory helix-turn-helix s, AraC family protein</fullName>
    </submittedName>
</protein>
<dbReference type="GO" id="GO:0043565">
    <property type="term" value="F:sequence-specific DNA binding"/>
    <property type="evidence" value="ECO:0007669"/>
    <property type="project" value="InterPro"/>
</dbReference>
<dbReference type="Pfam" id="PF12852">
    <property type="entry name" value="Cupin_6"/>
    <property type="match status" value="1"/>
</dbReference>
<dbReference type="Pfam" id="PF12833">
    <property type="entry name" value="HTH_18"/>
    <property type="match status" value="1"/>
</dbReference>